<dbReference type="SUPFAM" id="SSF89796">
    <property type="entry name" value="CoA-transferase family III (CaiB/BaiF)"/>
    <property type="match status" value="1"/>
</dbReference>
<dbReference type="InterPro" id="IPR003673">
    <property type="entry name" value="CoA-Trfase_fam_III"/>
</dbReference>
<dbReference type="Proteomes" id="UP000005951">
    <property type="component" value="Unassembled WGS sequence"/>
</dbReference>
<dbReference type="Pfam" id="PF02515">
    <property type="entry name" value="CoA_transf_3"/>
    <property type="match status" value="1"/>
</dbReference>
<dbReference type="RefSeq" id="WP_005256202.1">
    <property type="nucleotide sequence ID" value="NZ_AJYC02000037.1"/>
</dbReference>
<comment type="caution">
    <text evidence="1">The sequence shown here is derived from an EMBL/GenBank/DDBJ whole genome shotgun (WGS) entry which is preliminary data.</text>
</comment>
<organism evidence="1 2">
    <name type="scientific">Rhodococcus opacus M213</name>
    <dbReference type="NCBI Taxonomy" id="1129896"/>
    <lineage>
        <taxon>Bacteria</taxon>
        <taxon>Bacillati</taxon>
        <taxon>Actinomycetota</taxon>
        <taxon>Actinomycetes</taxon>
        <taxon>Mycobacteriales</taxon>
        <taxon>Nocardiaceae</taxon>
        <taxon>Rhodococcus</taxon>
    </lineage>
</organism>
<dbReference type="EMBL" id="AJYC02000037">
    <property type="protein sequence ID" value="EKT82274.1"/>
    <property type="molecule type" value="Genomic_DNA"/>
</dbReference>
<name>K8XLH9_RHOOP</name>
<dbReference type="Gene3D" id="3.40.50.10540">
    <property type="entry name" value="Crotonobetainyl-coa:carnitine coa-transferase, domain 1"/>
    <property type="match status" value="1"/>
</dbReference>
<keyword evidence="1" id="KW-0808">Transferase</keyword>
<evidence type="ECO:0000313" key="2">
    <source>
        <dbReference type="Proteomes" id="UP000005951"/>
    </source>
</evidence>
<reference evidence="1 2" key="1">
    <citation type="journal article" date="2013" name="Genome Announc.">
        <title>Draft Genome Sequence of Rhodococcus opacus Strain M213 Shows a Diverse Catabolic Potential.</title>
        <authorList>
            <person name="Pathak A."/>
            <person name="Green S.J."/>
            <person name="Ogram A."/>
            <person name="Chauhan A."/>
        </authorList>
    </citation>
    <scope>NUCLEOTIDE SEQUENCE [LARGE SCALE GENOMIC DNA]</scope>
    <source>
        <strain evidence="1 2">M213</strain>
    </source>
</reference>
<protein>
    <submittedName>
        <fullName evidence="1">Acyl-CoA transferase</fullName>
    </submittedName>
</protein>
<accession>K8XLH9</accession>
<proteinExistence type="predicted"/>
<sequence>MKCFLSQRKSRYAPYVIADKVVGLYIVIAGRADLVNNPRYASVNDRHTHMGELRSAIREAVPSRTTREWLDLCQTQGIPASDLLDLAHAHENAYVLDQGLITKRDHPTEGEYYATPHSVRDVAHTDFVQPTRSLAR</sequence>
<dbReference type="InterPro" id="IPR044855">
    <property type="entry name" value="CoA-Trfase_III_dom3_sf"/>
</dbReference>
<gene>
    <name evidence="1" type="ORF">WSS_A13067</name>
</gene>
<dbReference type="InterPro" id="IPR023606">
    <property type="entry name" value="CoA-Trfase_III_dom_1_sf"/>
</dbReference>
<dbReference type="AlphaFoldDB" id="K8XLH9"/>
<dbReference type="Gene3D" id="3.30.1540.10">
    <property type="entry name" value="formyl-coa transferase, domain 3"/>
    <property type="match status" value="1"/>
</dbReference>
<dbReference type="GO" id="GO:0016740">
    <property type="term" value="F:transferase activity"/>
    <property type="evidence" value="ECO:0007669"/>
    <property type="project" value="UniProtKB-KW"/>
</dbReference>
<evidence type="ECO:0000313" key="1">
    <source>
        <dbReference type="EMBL" id="EKT82274.1"/>
    </source>
</evidence>